<accession>F2JL99</accession>
<evidence type="ECO:0000313" key="1">
    <source>
        <dbReference type="EMBL" id="ADZ85744.1"/>
    </source>
</evidence>
<dbReference type="EMBL" id="CP002582">
    <property type="protein sequence ID" value="ADZ85744.1"/>
    <property type="molecule type" value="Genomic_DNA"/>
</dbReference>
<dbReference type="HOGENOM" id="CLU_2080015_0_0_9"/>
<evidence type="ECO:0000313" key="2">
    <source>
        <dbReference type="Proteomes" id="UP000008467"/>
    </source>
</evidence>
<organism evidence="1 2">
    <name type="scientific">Cellulosilyticum lentocellum (strain ATCC 49066 / DSM 5427 / NCIMB 11756 / RHM5)</name>
    <name type="common">Clostridium lentocellum</name>
    <dbReference type="NCBI Taxonomy" id="642492"/>
    <lineage>
        <taxon>Bacteria</taxon>
        <taxon>Bacillati</taxon>
        <taxon>Bacillota</taxon>
        <taxon>Clostridia</taxon>
        <taxon>Lachnospirales</taxon>
        <taxon>Cellulosilyticaceae</taxon>
        <taxon>Cellulosilyticum</taxon>
    </lineage>
</organism>
<protein>
    <submittedName>
        <fullName evidence="1">Uncharacterized protein</fullName>
    </submittedName>
</protein>
<dbReference type="RefSeq" id="WP_013659016.1">
    <property type="nucleotide sequence ID" value="NC_015275.1"/>
</dbReference>
<name>F2JL99_CELLD</name>
<dbReference type="AlphaFoldDB" id="F2JL99"/>
<sequence length="114" mass="13642">MARDLSFWKSKKNTHLENREIYALLSSGEYVKGLELLPTKEILDDFREGFSDWKYNAQNYFEKGNESFQLMITTQFVRCDCYSMSEFNMNRIIDIMLNYDCPLYDSVIDVRFEN</sequence>
<dbReference type="eggNOG" id="ENOG5032ZY4">
    <property type="taxonomic scope" value="Bacteria"/>
</dbReference>
<dbReference type="STRING" id="642492.Clole_4067"/>
<dbReference type="KEGG" id="cle:Clole_4067"/>
<gene>
    <name evidence="1" type="ordered locus">Clole_4067</name>
</gene>
<dbReference type="Proteomes" id="UP000008467">
    <property type="component" value="Chromosome"/>
</dbReference>
<keyword evidence="2" id="KW-1185">Reference proteome</keyword>
<reference evidence="1 2" key="1">
    <citation type="journal article" date="2011" name="J. Bacteriol.">
        <title>Complete genome sequence of the cellulose-degrading bacterium Cellulosilyticum lentocellum.</title>
        <authorList>
            <consortium name="US DOE Joint Genome Institute"/>
            <person name="Miller D.A."/>
            <person name="Suen G."/>
            <person name="Bruce D."/>
            <person name="Copeland A."/>
            <person name="Cheng J.F."/>
            <person name="Detter C."/>
            <person name="Goodwin L.A."/>
            <person name="Han C.S."/>
            <person name="Hauser L.J."/>
            <person name="Land M.L."/>
            <person name="Lapidus A."/>
            <person name="Lucas S."/>
            <person name="Meincke L."/>
            <person name="Pitluck S."/>
            <person name="Tapia R."/>
            <person name="Teshima H."/>
            <person name="Woyke T."/>
            <person name="Fox B.G."/>
            <person name="Angert E.R."/>
            <person name="Currie C.R."/>
        </authorList>
    </citation>
    <scope>NUCLEOTIDE SEQUENCE [LARGE SCALE GENOMIC DNA]</scope>
    <source>
        <strain evidence="2">ATCC 49066 / DSM 5427 / NCIMB 11756 / RHM5</strain>
    </source>
</reference>
<proteinExistence type="predicted"/>